<dbReference type="RefSeq" id="WP_100712041.1">
    <property type="nucleotide sequence ID" value="NZ_NPDY01000001.1"/>
</dbReference>
<keyword evidence="1" id="KW-0472">Membrane</keyword>
<evidence type="ECO:0000313" key="5">
    <source>
        <dbReference type="Proteomes" id="UP000231990"/>
    </source>
</evidence>
<reference evidence="4 5" key="1">
    <citation type="submission" date="2017-07" db="EMBL/GenBank/DDBJ databases">
        <title>Leptospira spp. isolated from tropical soils.</title>
        <authorList>
            <person name="Thibeaux R."/>
            <person name="Iraola G."/>
            <person name="Ferres I."/>
            <person name="Bierque E."/>
            <person name="Girault D."/>
            <person name="Soupe-Gilbert M.-E."/>
            <person name="Picardeau M."/>
            <person name="Goarant C."/>
        </authorList>
    </citation>
    <scope>NUCLEOTIDE SEQUENCE [LARGE SCALE GENOMIC DNA]</scope>
    <source>
        <strain evidence="3 5">FH1-B-B1</strain>
        <strain evidence="2 4">FH1-B-C1</strain>
    </source>
</reference>
<dbReference type="Proteomes" id="UP000231962">
    <property type="component" value="Unassembled WGS sequence"/>
</dbReference>
<keyword evidence="1" id="KW-0812">Transmembrane</keyword>
<dbReference type="OrthoDB" id="7057465at2"/>
<gene>
    <name evidence="2" type="ORF">CH360_00840</name>
    <name evidence="3" type="ORF">CH373_00840</name>
</gene>
<dbReference type="Proteomes" id="UP000231990">
    <property type="component" value="Unassembled WGS sequence"/>
</dbReference>
<accession>A0A2M9ZRP2</accession>
<comment type="caution">
    <text evidence="3">The sequence shown here is derived from an EMBL/GenBank/DDBJ whole genome shotgun (WGS) entry which is preliminary data.</text>
</comment>
<evidence type="ECO:0000256" key="1">
    <source>
        <dbReference type="SAM" id="Phobius"/>
    </source>
</evidence>
<feature type="transmembrane region" description="Helical" evidence="1">
    <location>
        <begin position="9"/>
        <end position="30"/>
    </location>
</feature>
<keyword evidence="4" id="KW-1185">Reference proteome</keyword>
<keyword evidence="1" id="KW-1133">Transmembrane helix</keyword>
<dbReference type="AlphaFoldDB" id="A0A2M9ZRP2"/>
<name>A0A2M9ZRP2_9LEPT</name>
<evidence type="ECO:0000313" key="3">
    <source>
        <dbReference type="EMBL" id="PJZ74631.1"/>
    </source>
</evidence>
<evidence type="ECO:0000313" key="2">
    <source>
        <dbReference type="EMBL" id="PJZ71099.1"/>
    </source>
</evidence>
<sequence>MKYLNYRKIFFILVLATFVCIGGLVAIFLFPGERLSLAFTIFSGIGKSSLQYRIDALEVKAIKRQEFTPGDKDFLKNFYSTLATGAKLTFVARQTGRLMEHYLAATGADFILEPEIFTENEKVQGKIKQIRTHLRSSVCSSRQITSETFYMPDSSNIDSIFGLYYGKISLTTLETNQSNCKVKWRAEVPWYWPSYDSLKKKYGDYHAESFPLPNLASIIFGSSPLYVDNGLGGYLVQLDIAKPFVAFSEWEEIIVR</sequence>
<dbReference type="EMBL" id="NPDZ01000001">
    <property type="protein sequence ID" value="PJZ74631.1"/>
    <property type="molecule type" value="Genomic_DNA"/>
</dbReference>
<dbReference type="EMBL" id="NPDY01000001">
    <property type="protein sequence ID" value="PJZ71099.1"/>
    <property type="molecule type" value="Genomic_DNA"/>
</dbReference>
<organism evidence="3 5">
    <name type="scientific">Leptospira perolatii</name>
    <dbReference type="NCBI Taxonomy" id="2023191"/>
    <lineage>
        <taxon>Bacteria</taxon>
        <taxon>Pseudomonadati</taxon>
        <taxon>Spirochaetota</taxon>
        <taxon>Spirochaetia</taxon>
        <taxon>Leptospirales</taxon>
        <taxon>Leptospiraceae</taxon>
        <taxon>Leptospira</taxon>
    </lineage>
</organism>
<proteinExistence type="predicted"/>
<protein>
    <submittedName>
        <fullName evidence="3">Uncharacterized protein</fullName>
    </submittedName>
</protein>
<evidence type="ECO:0000313" key="4">
    <source>
        <dbReference type="Proteomes" id="UP000231962"/>
    </source>
</evidence>